<sequence length="106" mass="12249">MADSDRFQSTTLSRIERLSVRLYGEWMPQAGFINGMPVKVRVMRDCIVITPQHTHGLFVCIEGMGVTRINKRSAEQWLKKFLRALNNTGDIPVIKRKRTEQELMSN</sequence>
<dbReference type="InterPro" id="IPR014944">
    <property type="entry name" value="Toxin_SymE-like"/>
</dbReference>
<dbReference type="EMBL" id="AAHDMB010000002">
    <property type="protein sequence ID" value="EBU8748683.1"/>
    <property type="molecule type" value="Genomic_DNA"/>
</dbReference>
<gene>
    <name evidence="2" type="ORF">DL145_05045</name>
</gene>
<dbReference type="GO" id="GO:0003723">
    <property type="term" value="F:RNA binding"/>
    <property type="evidence" value="ECO:0007669"/>
    <property type="project" value="InterPro"/>
</dbReference>
<proteinExistence type="predicted"/>
<name>A0A5W5KG67_SALOR</name>
<comment type="caution">
    <text evidence="2">The sequence shown here is derived from an EMBL/GenBank/DDBJ whole genome shotgun (WGS) entry which is preliminary data.</text>
</comment>
<accession>A0A5W5KG67</accession>
<dbReference type="GO" id="GO:0016070">
    <property type="term" value="P:RNA metabolic process"/>
    <property type="evidence" value="ECO:0007669"/>
    <property type="project" value="InterPro"/>
</dbReference>
<dbReference type="GO" id="GO:0005737">
    <property type="term" value="C:cytoplasm"/>
    <property type="evidence" value="ECO:0007669"/>
    <property type="project" value="InterPro"/>
</dbReference>
<reference evidence="2" key="1">
    <citation type="submission" date="2018-05" db="EMBL/GenBank/DDBJ databases">
        <authorList>
            <person name="Ashton P.M."/>
            <person name="Dallman T."/>
            <person name="Nair S."/>
            <person name="De Pinna E."/>
            <person name="Peters T."/>
            <person name="Grant K."/>
        </authorList>
    </citation>
    <scope>NUCLEOTIDE SEQUENCE</scope>
    <source>
        <strain evidence="2">163165</strain>
    </source>
</reference>
<protein>
    <submittedName>
        <fullName evidence="2">Type I toxin-antitoxin system SymE family toxin</fullName>
    </submittedName>
</protein>
<dbReference type="GO" id="GO:0016788">
    <property type="term" value="F:hydrolase activity, acting on ester bonds"/>
    <property type="evidence" value="ECO:0007669"/>
    <property type="project" value="InterPro"/>
</dbReference>
<dbReference type="AlphaFoldDB" id="A0A5W5KG67"/>
<dbReference type="Pfam" id="PF08845">
    <property type="entry name" value="SymE_toxin"/>
    <property type="match status" value="1"/>
</dbReference>
<evidence type="ECO:0000313" key="2">
    <source>
        <dbReference type="EMBL" id="EBU8748683.1"/>
    </source>
</evidence>
<feature type="domain" description="Toxin SymE-like" evidence="1">
    <location>
        <begin position="19"/>
        <end position="51"/>
    </location>
</feature>
<evidence type="ECO:0000259" key="1">
    <source>
        <dbReference type="Pfam" id="PF08845"/>
    </source>
</evidence>
<organism evidence="2">
    <name type="scientific">Salmonella ordonez</name>
    <dbReference type="NCBI Taxonomy" id="612"/>
    <lineage>
        <taxon>Bacteria</taxon>
        <taxon>Pseudomonadati</taxon>
        <taxon>Pseudomonadota</taxon>
        <taxon>Gammaproteobacteria</taxon>
        <taxon>Enterobacterales</taxon>
        <taxon>Enterobacteriaceae</taxon>
        <taxon>Salmonella</taxon>
    </lineage>
</organism>